<keyword evidence="1" id="KW-0472">Membrane</keyword>
<evidence type="ECO:0000313" key="3">
    <source>
        <dbReference type="Proteomes" id="UP000676386"/>
    </source>
</evidence>
<reference evidence="2 3" key="1">
    <citation type="submission" date="2021-04" db="EMBL/GenBank/DDBJ databases">
        <title>Chitinophaga sp. nov., isolated from the rhizosphere soil.</title>
        <authorList>
            <person name="He S."/>
        </authorList>
    </citation>
    <scope>NUCLEOTIDE SEQUENCE [LARGE SCALE GENOMIC DNA]</scope>
    <source>
        <strain evidence="2 3">2R12</strain>
    </source>
</reference>
<protein>
    <recommendedName>
        <fullName evidence="4">YcxB-like protein</fullName>
    </recommendedName>
</protein>
<dbReference type="RefSeq" id="WP_211972448.1">
    <property type="nucleotide sequence ID" value="NZ_JAGTXB010000003.1"/>
</dbReference>
<organism evidence="2 3">
    <name type="scientific">Chitinophaga hostae</name>
    <dbReference type="NCBI Taxonomy" id="2831022"/>
    <lineage>
        <taxon>Bacteria</taxon>
        <taxon>Pseudomonadati</taxon>
        <taxon>Bacteroidota</taxon>
        <taxon>Chitinophagia</taxon>
        <taxon>Chitinophagales</taxon>
        <taxon>Chitinophagaceae</taxon>
        <taxon>Chitinophaga</taxon>
    </lineage>
</organism>
<gene>
    <name evidence="2" type="ORF">KE626_08530</name>
</gene>
<feature type="transmembrane region" description="Helical" evidence="1">
    <location>
        <begin position="23"/>
        <end position="41"/>
    </location>
</feature>
<evidence type="ECO:0000256" key="1">
    <source>
        <dbReference type="SAM" id="Phobius"/>
    </source>
</evidence>
<dbReference type="Proteomes" id="UP000676386">
    <property type="component" value="Unassembled WGS sequence"/>
</dbReference>
<keyword evidence="3" id="KW-1185">Reference proteome</keyword>
<proteinExistence type="predicted"/>
<sequence length="157" mass="17726">MSNYKYFTQEGNKFHLKSNMSTAVVRTVVCLVIAAALYFIIPPEKKIGIWAALLFLVFGLINLLKTTKKLTIDPNTKTITHKNNALNGEVVYHFNEFENFYVLSGKYLFITLDSTAFFIFNQNGNEKRVPIVVGLFSKHPAQSAINEVTEIMGIEAN</sequence>
<name>A0ABS5IX31_9BACT</name>
<comment type="caution">
    <text evidence="2">The sequence shown here is derived from an EMBL/GenBank/DDBJ whole genome shotgun (WGS) entry which is preliminary data.</text>
</comment>
<accession>A0ABS5IX31</accession>
<dbReference type="EMBL" id="JAGTXB010000003">
    <property type="protein sequence ID" value="MBS0027351.1"/>
    <property type="molecule type" value="Genomic_DNA"/>
</dbReference>
<evidence type="ECO:0000313" key="2">
    <source>
        <dbReference type="EMBL" id="MBS0027351.1"/>
    </source>
</evidence>
<keyword evidence="1" id="KW-1133">Transmembrane helix</keyword>
<evidence type="ECO:0008006" key="4">
    <source>
        <dbReference type="Google" id="ProtNLM"/>
    </source>
</evidence>
<feature type="transmembrane region" description="Helical" evidence="1">
    <location>
        <begin position="47"/>
        <end position="64"/>
    </location>
</feature>
<keyword evidence="1" id="KW-0812">Transmembrane</keyword>